<proteinExistence type="inferred from homology"/>
<reference evidence="5 6" key="1">
    <citation type="submission" date="2018-01" db="EMBL/GenBank/DDBJ databases">
        <title>Denitrification phenotypes of diverse strains of Pseudomonas stutzeri.</title>
        <authorList>
            <person name="Milligan D.A."/>
            <person name="Bergaust L."/>
            <person name="Bakken L.R."/>
            <person name="Frostegard A."/>
        </authorList>
    </citation>
    <scope>NUCLEOTIDE SEQUENCE [LARGE SCALE GENOMIC DNA]</scope>
    <source>
        <strain evidence="5 6">DSM 50238</strain>
    </source>
</reference>
<comment type="similarity">
    <text evidence="1">Belongs to the bacterial solute-binding protein 3 family.</text>
</comment>
<dbReference type="InterPro" id="IPR001638">
    <property type="entry name" value="Solute-binding_3/MltF_N"/>
</dbReference>
<accession>A0A8E2QDQ5</accession>
<dbReference type="Proteomes" id="UP000235881">
    <property type="component" value="Unassembled WGS sequence"/>
</dbReference>
<dbReference type="PANTHER" id="PTHR35936:SF38">
    <property type="entry name" value="GLUTAMINE-BINDING PERIPLASMIC PROTEIN"/>
    <property type="match status" value="1"/>
</dbReference>
<dbReference type="EMBL" id="POUK01000003">
    <property type="protein sequence ID" value="PNF76486.1"/>
    <property type="molecule type" value="Genomic_DNA"/>
</dbReference>
<evidence type="ECO:0000313" key="5">
    <source>
        <dbReference type="EMBL" id="PNF76486.1"/>
    </source>
</evidence>
<dbReference type="SMART" id="SM00062">
    <property type="entry name" value="PBPb"/>
    <property type="match status" value="1"/>
</dbReference>
<comment type="caution">
    <text evidence="5">The sequence shown here is derived from an EMBL/GenBank/DDBJ whole genome shotgun (WGS) entry which is preliminary data.</text>
</comment>
<evidence type="ECO:0000256" key="1">
    <source>
        <dbReference type="ARBA" id="ARBA00010333"/>
    </source>
</evidence>
<evidence type="ECO:0000256" key="3">
    <source>
        <dbReference type="SAM" id="SignalP"/>
    </source>
</evidence>
<dbReference type="Pfam" id="PF00497">
    <property type="entry name" value="SBP_bac_3"/>
    <property type="match status" value="1"/>
</dbReference>
<evidence type="ECO:0000259" key="4">
    <source>
        <dbReference type="SMART" id="SM00062"/>
    </source>
</evidence>
<feature type="domain" description="Solute-binding protein family 3/N-terminal" evidence="4">
    <location>
        <begin position="37"/>
        <end position="288"/>
    </location>
</feature>
<dbReference type="Gene3D" id="3.40.190.10">
    <property type="entry name" value="Periplasmic binding protein-like II"/>
    <property type="match status" value="3"/>
</dbReference>
<organism evidence="5 6">
    <name type="scientific">Stutzerimonas degradans</name>
    <dbReference type="NCBI Taxonomy" id="2968968"/>
    <lineage>
        <taxon>Bacteria</taxon>
        <taxon>Pseudomonadati</taxon>
        <taxon>Pseudomonadota</taxon>
        <taxon>Gammaproteobacteria</taxon>
        <taxon>Pseudomonadales</taxon>
        <taxon>Pseudomonadaceae</taxon>
        <taxon>Stutzerimonas</taxon>
    </lineage>
</organism>
<gene>
    <name evidence="5" type="ORF">CXK95_08690</name>
</gene>
<evidence type="ECO:0000256" key="2">
    <source>
        <dbReference type="ARBA" id="ARBA00022729"/>
    </source>
</evidence>
<feature type="signal peptide" evidence="3">
    <location>
        <begin position="1"/>
        <end position="21"/>
    </location>
</feature>
<keyword evidence="2 3" id="KW-0732">Signal</keyword>
<dbReference type="SUPFAM" id="SSF53850">
    <property type="entry name" value="Periplasmic binding protein-like II"/>
    <property type="match status" value="1"/>
</dbReference>
<evidence type="ECO:0000313" key="6">
    <source>
        <dbReference type="Proteomes" id="UP000235881"/>
    </source>
</evidence>
<protein>
    <submittedName>
        <fullName evidence="5">Amino acid ABC transporter substrate-binding protein</fullName>
    </submittedName>
</protein>
<name>A0A8E2QDQ5_9GAMM</name>
<keyword evidence="6" id="KW-1185">Reference proteome</keyword>
<sequence>MRLGRWLVALCLSACCVLAQAEVVRVRAYDDIIASGVLKVAMYQDFPPYSFVVDGQPRGVDVEMARELADGLGLKLDVLWVAPDETLDDDLRNFIWKGHYLRPNVLADVMLRVPYDREFSYKRNELGELINELVVMFGPYQRERWQSAFDDRRLKEVPTVAVFQYHPVGVEVESVPSFYLSSVFGGRMSKMLHHYPSPQAAFAAMQAGEVDATMAMRGEIDWLLKQANDSHLKLAENAYPDMGKQVWDLGMAVHESNRQLAYALEGVLEPMITEGRLAKIYAGYGLRYELPGLYQDVENEMAAGN</sequence>
<dbReference type="RefSeq" id="WP_102828328.1">
    <property type="nucleotide sequence ID" value="NZ_CP065721.1"/>
</dbReference>
<dbReference type="AlphaFoldDB" id="A0A8E2QDQ5"/>
<feature type="chain" id="PRO_5034276473" evidence="3">
    <location>
        <begin position="22"/>
        <end position="305"/>
    </location>
</feature>
<dbReference type="PANTHER" id="PTHR35936">
    <property type="entry name" value="MEMBRANE-BOUND LYTIC MUREIN TRANSGLYCOSYLASE F"/>
    <property type="match status" value="1"/>
</dbReference>